<dbReference type="PROSITE" id="PS50994">
    <property type="entry name" value="INTEGRASE"/>
    <property type="match status" value="1"/>
</dbReference>
<evidence type="ECO:0000313" key="2">
    <source>
        <dbReference type="EMBL" id="CAG5082809.1"/>
    </source>
</evidence>
<gene>
    <name evidence="2" type="primary">txxe1485-orfE</name>
    <name evidence="2" type="ORF">TXXE_06400</name>
</gene>
<organism evidence="2 3">
    <name type="scientific">Thermobacillus xylanilyticus</name>
    <dbReference type="NCBI Taxonomy" id="76633"/>
    <lineage>
        <taxon>Bacteria</taxon>
        <taxon>Bacillati</taxon>
        <taxon>Bacillota</taxon>
        <taxon>Bacilli</taxon>
        <taxon>Bacillales</taxon>
        <taxon>Paenibacillaceae</taxon>
        <taxon>Thermobacillus</taxon>
    </lineage>
</organism>
<dbReference type="InterPro" id="IPR036397">
    <property type="entry name" value="RNaseH_sf"/>
</dbReference>
<name>A0ABM8V2C5_THEXY</name>
<evidence type="ECO:0000259" key="1">
    <source>
        <dbReference type="PROSITE" id="PS50994"/>
    </source>
</evidence>
<accession>A0ABM8V2C5</accession>
<dbReference type="EMBL" id="CAJRAY010000026">
    <property type="protein sequence ID" value="CAG5082809.1"/>
    <property type="molecule type" value="Genomic_DNA"/>
</dbReference>
<evidence type="ECO:0000313" key="3">
    <source>
        <dbReference type="Proteomes" id="UP000681526"/>
    </source>
</evidence>
<dbReference type="InterPro" id="IPR055247">
    <property type="entry name" value="InsJ-like_HTH"/>
</dbReference>
<dbReference type="Proteomes" id="UP000681526">
    <property type="component" value="Unassembled WGS sequence"/>
</dbReference>
<comment type="caution">
    <text evidence="2">The sequence shown here is derived from an EMBL/GenBank/DDBJ whole genome shotgun (WGS) entry which is preliminary data.</text>
</comment>
<sequence length="295" mass="33400">MTKDELKRVMVIEKWIDGHLTEQDVARNLGISVRQAYRLKAKYRNGGAPAMAHGNRGKKPAHTLADSLKQRVQHLYQDRYFGSNSTHFAELLAEHENIHLSVSSVRRILLEGGLRPARVRRRPKVHRPRPRKTQAGMMWQIDASPYAWLEDRGPQLTLHGIIDDATGEVIAAAFRPTETLEGYVTVMIEGLRRKGVPLALYSDCHSIFHPPKGKRTIEQELAGEPQSLSTFGRAIADLGMIHIEALSPQAKGRIERLWQTLQDRLVIELRLRNVCTMEGRRKPSSTDDCRFAGNP</sequence>
<dbReference type="SUPFAM" id="SSF46689">
    <property type="entry name" value="Homeodomain-like"/>
    <property type="match status" value="1"/>
</dbReference>
<dbReference type="PANTHER" id="PTHR35004:SF7">
    <property type="entry name" value="INTEGRASE PROTEIN"/>
    <property type="match status" value="1"/>
</dbReference>
<dbReference type="Gene3D" id="3.30.420.10">
    <property type="entry name" value="Ribonuclease H-like superfamily/Ribonuclease H"/>
    <property type="match status" value="1"/>
</dbReference>
<dbReference type="InterPro" id="IPR001584">
    <property type="entry name" value="Integrase_cat-core"/>
</dbReference>
<dbReference type="InterPro" id="IPR012337">
    <property type="entry name" value="RNaseH-like_sf"/>
</dbReference>
<feature type="domain" description="Integrase catalytic" evidence="1">
    <location>
        <begin position="126"/>
        <end position="295"/>
    </location>
</feature>
<protein>
    <submittedName>
        <fullName evidence="2">Transposase</fullName>
    </submittedName>
</protein>
<reference evidence="2 3" key="1">
    <citation type="submission" date="2021-04" db="EMBL/GenBank/DDBJ databases">
        <authorList>
            <person name="Rakotoarivonina H."/>
        </authorList>
    </citation>
    <scope>NUCLEOTIDE SEQUENCE [LARGE SCALE GENOMIC DNA]</scope>
    <source>
        <strain evidence="2 3">XE</strain>
    </source>
</reference>
<dbReference type="NCBIfam" id="NF033594">
    <property type="entry name" value="transpos_ISNCY_2"/>
    <property type="match status" value="1"/>
</dbReference>
<dbReference type="InterPro" id="IPR047797">
    <property type="entry name" value="ISNCY_transpos"/>
</dbReference>
<dbReference type="InterPro" id="IPR009057">
    <property type="entry name" value="Homeodomain-like_sf"/>
</dbReference>
<keyword evidence="3" id="KW-1185">Reference proteome</keyword>
<dbReference type="PANTHER" id="PTHR35004">
    <property type="entry name" value="TRANSPOSASE RV3428C-RELATED"/>
    <property type="match status" value="1"/>
</dbReference>
<dbReference type="Pfam" id="PF13518">
    <property type="entry name" value="HTH_28"/>
    <property type="match status" value="1"/>
</dbReference>
<proteinExistence type="predicted"/>
<dbReference type="SUPFAM" id="SSF53098">
    <property type="entry name" value="Ribonuclease H-like"/>
    <property type="match status" value="1"/>
</dbReference>